<dbReference type="InterPro" id="IPR025659">
    <property type="entry name" value="Tubby-like_C"/>
</dbReference>
<dbReference type="InterPro" id="IPR038595">
    <property type="entry name" value="LOR_sf"/>
</dbReference>
<comment type="caution">
    <text evidence="2">The sequence shown here is derived from an EMBL/GenBank/DDBJ whole genome shotgun (WGS) entry which is preliminary data.</text>
</comment>
<evidence type="ECO:0000313" key="2">
    <source>
        <dbReference type="EMBL" id="KAK7287017.1"/>
    </source>
</evidence>
<protein>
    <recommendedName>
        <fullName evidence="4">Protein LURP-one-related 8-like</fullName>
    </recommendedName>
</protein>
<dbReference type="Pfam" id="PF04525">
    <property type="entry name" value="LOR"/>
    <property type="match status" value="1"/>
</dbReference>
<sequence>MLTVWKKSLLPNCNGFTVFDCQGNLVFRVDNYTAANKDQIILMDAAGRSLLTIARKQRLRWVLFEGEEYGKVLFTGRKQVNILNSKCLAQLYSAGKKMKELAYEMEGSYTQRCCTFYDKNRTKVADIKPKEAAEGGVAFGTDIFRLIVHPPHIDTTLAMAFLILLDHMFPSR</sequence>
<organism evidence="2 3">
    <name type="scientific">Clitoria ternatea</name>
    <name type="common">Butterfly pea</name>
    <dbReference type="NCBI Taxonomy" id="43366"/>
    <lineage>
        <taxon>Eukaryota</taxon>
        <taxon>Viridiplantae</taxon>
        <taxon>Streptophyta</taxon>
        <taxon>Embryophyta</taxon>
        <taxon>Tracheophyta</taxon>
        <taxon>Spermatophyta</taxon>
        <taxon>Magnoliopsida</taxon>
        <taxon>eudicotyledons</taxon>
        <taxon>Gunneridae</taxon>
        <taxon>Pentapetalae</taxon>
        <taxon>rosids</taxon>
        <taxon>fabids</taxon>
        <taxon>Fabales</taxon>
        <taxon>Fabaceae</taxon>
        <taxon>Papilionoideae</taxon>
        <taxon>50 kb inversion clade</taxon>
        <taxon>NPAAA clade</taxon>
        <taxon>indigoferoid/millettioid clade</taxon>
        <taxon>Phaseoleae</taxon>
        <taxon>Clitoria</taxon>
    </lineage>
</organism>
<keyword evidence="3" id="KW-1185">Reference proteome</keyword>
<dbReference type="AlphaFoldDB" id="A0AAN9IVF3"/>
<dbReference type="Proteomes" id="UP001359559">
    <property type="component" value="Unassembled WGS sequence"/>
</dbReference>
<name>A0AAN9IVF3_CLITE</name>
<accession>A0AAN9IVF3</accession>
<evidence type="ECO:0008006" key="4">
    <source>
        <dbReference type="Google" id="ProtNLM"/>
    </source>
</evidence>
<comment type="similarity">
    <text evidence="1">Belongs to the LOR family.</text>
</comment>
<evidence type="ECO:0000313" key="3">
    <source>
        <dbReference type="Proteomes" id="UP001359559"/>
    </source>
</evidence>
<dbReference type="PANTHER" id="PTHR31087:SF22">
    <property type="entry name" value="PROTEIN LURP-ONE-RELATED 8"/>
    <property type="match status" value="1"/>
</dbReference>
<dbReference type="InterPro" id="IPR007612">
    <property type="entry name" value="LOR"/>
</dbReference>
<dbReference type="EMBL" id="JAYKXN010000005">
    <property type="protein sequence ID" value="KAK7287017.1"/>
    <property type="molecule type" value="Genomic_DNA"/>
</dbReference>
<dbReference type="SUPFAM" id="SSF54518">
    <property type="entry name" value="Tubby C-terminal domain-like"/>
    <property type="match status" value="1"/>
</dbReference>
<proteinExistence type="inferred from homology"/>
<dbReference type="Gene3D" id="2.40.160.200">
    <property type="entry name" value="LURP1-related"/>
    <property type="match status" value="1"/>
</dbReference>
<evidence type="ECO:0000256" key="1">
    <source>
        <dbReference type="ARBA" id="ARBA00005437"/>
    </source>
</evidence>
<dbReference type="PANTHER" id="PTHR31087">
    <property type="match status" value="1"/>
</dbReference>
<gene>
    <name evidence="2" type="ORF">RJT34_22427</name>
</gene>
<reference evidence="2 3" key="1">
    <citation type="submission" date="2024-01" db="EMBL/GenBank/DDBJ databases">
        <title>The genomes of 5 underutilized Papilionoideae crops provide insights into root nodulation and disease resistance.</title>
        <authorList>
            <person name="Yuan L."/>
        </authorList>
    </citation>
    <scope>NUCLEOTIDE SEQUENCE [LARGE SCALE GENOMIC DNA]</scope>
    <source>
        <strain evidence="2">LY-2023</strain>
        <tissue evidence="2">Leaf</tissue>
    </source>
</reference>